<proteinExistence type="predicted"/>
<dbReference type="InterPro" id="IPR002104">
    <property type="entry name" value="Integrase_catalytic"/>
</dbReference>
<evidence type="ECO:0000313" key="4">
    <source>
        <dbReference type="Proteomes" id="UP000789759"/>
    </source>
</evidence>
<feature type="domain" description="Tyr recombinase" evidence="2">
    <location>
        <begin position="85"/>
        <end position="173"/>
    </location>
</feature>
<dbReference type="SUPFAM" id="SSF56349">
    <property type="entry name" value="DNA breaking-rejoining enzymes"/>
    <property type="match status" value="1"/>
</dbReference>
<dbReference type="EMBL" id="CAJVQA010018221">
    <property type="protein sequence ID" value="CAG8752718.1"/>
    <property type="molecule type" value="Genomic_DNA"/>
</dbReference>
<sequence>MEKPRVVFSSNKSKLVSKLLAKAQSLFSKAFFRGWNNYLDKAWSIFLSFCKITKQKALPSSVDILVSCLIWLDLTHAFVKCTDILAAVLKEHLNAQFPDPSKAYKNCSLFLSRQGKQLTVGAIGVIVKRLAKHSGLEGCYTAHSIRIGGAIAAMEAGLSLTQIRAIGGWDSKAVMLYD</sequence>
<evidence type="ECO:0000256" key="1">
    <source>
        <dbReference type="ARBA" id="ARBA00023172"/>
    </source>
</evidence>
<dbReference type="GO" id="GO:0003677">
    <property type="term" value="F:DNA binding"/>
    <property type="evidence" value="ECO:0007669"/>
    <property type="project" value="InterPro"/>
</dbReference>
<keyword evidence="1" id="KW-0233">DNA recombination</keyword>
<reference evidence="3" key="1">
    <citation type="submission" date="2021-06" db="EMBL/GenBank/DDBJ databases">
        <authorList>
            <person name="Kallberg Y."/>
            <person name="Tangrot J."/>
            <person name="Rosling A."/>
        </authorList>
    </citation>
    <scope>NUCLEOTIDE SEQUENCE</scope>
    <source>
        <strain evidence="3">FL966</strain>
    </source>
</reference>
<dbReference type="OrthoDB" id="2433192at2759"/>
<dbReference type="GO" id="GO:0006310">
    <property type="term" value="P:DNA recombination"/>
    <property type="evidence" value="ECO:0007669"/>
    <property type="project" value="UniProtKB-KW"/>
</dbReference>
<dbReference type="GO" id="GO:0015074">
    <property type="term" value="P:DNA integration"/>
    <property type="evidence" value="ECO:0007669"/>
    <property type="project" value="InterPro"/>
</dbReference>
<dbReference type="Proteomes" id="UP000789759">
    <property type="component" value="Unassembled WGS sequence"/>
</dbReference>
<comment type="caution">
    <text evidence="3">The sequence shown here is derived from an EMBL/GenBank/DDBJ whole genome shotgun (WGS) entry which is preliminary data.</text>
</comment>
<evidence type="ECO:0000313" key="3">
    <source>
        <dbReference type="EMBL" id="CAG8752718.1"/>
    </source>
</evidence>
<name>A0A9N9IZA3_9GLOM</name>
<accession>A0A9N9IZA3</accession>
<dbReference type="InterPro" id="IPR011010">
    <property type="entry name" value="DNA_brk_join_enz"/>
</dbReference>
<organism evidence="3 4">
    <name type="scientific">Cetraspora pellucida</name>
    <dbReference type="NCBI Taxonomy" id="1433469"/>
    <lineage>
        <taxon>Eukaryota</taxon>
        <taxon>Fungi</taxon>
        <taxon>Fungi incertae sedis</taxon>
        <taxon>Mucoromycota</taxon>
        <taxon>Glomeromycotina</taxon>
        <taxon>Glomeromycetes</taxon>
        <taxon>Diversisporales</taxon>
        <taxon>Gigasporaceae</taxon>
        <taxon>Cetraspora</taxon>
    </lineage>
</organism>
<gene>
    <name evidence="3" type="ORF">CPELLU_LOCUS14806</name>
</gene>
<dbReference type="Pfam" id="PF00589">
    <property type="entry name" value="Phage_integrase"/>
    <property type="match status" value="1"/>
</dbReference>
<protein>
    <submittedName>
        <fullName evidence="3">23833_t:CDS:1</fullName>
    </submittedName>
</protein>
<dbReference type="InterPro" id="IPR013762">
    <property type="entry name" value="Integrase-like_cat_sf"/>
</dbReference>
<dbReference type="AlphaFoldDB" id="A0A9N9IZA3"/>
<keyword evidence="4" id="KW-1185">Reference proteome</keyword>
<evidence type="ECO:0000259" key="2">
    <source>
        <dbReference type="Pfam" id="PF00589"/>
    </source>
</evidence>
<dbReference type="Gene3D" id="1.10.443.10">
    <property type="entry name" value="Intergrase catalytic core"/>
    <property type="match status" value="1"/>
</dbReference>